<feature type="transmembrane region" description="Helical" evidence="5">
    <location>
        <begin position="38"/>
        <end position="57"/>
    </location>
</feature>
<dbReference type="PANTHER" id="PTHR11814">
    <property type="entry name" value="SULFATE TRANSPORTER"/>
    <property type="match status" value="1"/>
</dbReference>
<proteinExistence type="predicted"/>
<dbReference type="RefSeq" id="WP_264743994.1">
    <property type="nucleotide sequence ID" value="NZ_JAPDHV010000005.1"/>
</dbReference>
<keyword evidence="8" id="KW-1185">Reference proteome</keyword>
<feature type="transmembrane region" description="Helical" evidence="5">
    <location>
        <begin position="93"/>
        <end position="116"/>
    </location>
</feature>
<feature type="transmembrane region" description="Helical" evidence="5">
    <location>
        <begin position="69"/>
        <end position="87"/>
    </location>
</feature>
<keyword evidence="3 5" id="KW-1133">Transmembrane helix</keyword>
<accession>A0ABT3HQJ1</accession>
<name>A0ABT3HQJ1_9FLAO</name>
<dbReference type="Pfam" id="PF00916">
    <property type="entry name" value="Sulfate_transp"/>
    <property type="match status" value="2"/>
</dbReference>
<feature type="transmembrane region" description="Helical" evidence="5">
    <location>
        <begin position="236"/>
        <end position="254"/>
    </location>
</feature>
<feature type="domain" description="STAS" evidence="6">
    <location>
        <begin position="516"/>
        <end position="628"/>
    </location>
</feature>
<dbReference type="Proteomes" id="UP001163719">
    <property type="component" value="Unassembled WGS sequence"/>
</dbReference>
<evidence type="ECO:0000256" key="1">
    <source>
        <dbReference type="ARBA" id="ARBA00004141"/>
    </source>
</evidence>
<dbReference type="InterPro" id="IPR036513">
    <property type="entry name" value="STAS_dom_sf"/>
</dbReference>
<feature type="transmembrane region" description="Helical" evidence="5">
    <location>
        <begin position="455"/>
        <end position="488"/>
    </location>
</feature>
<feature type="transmembrane region" description="Helical" evidence="5">
    <location>
        <begin position="424"/>
        <end position="443"/>
    </location>
</feature>
<comment type="subcellular location">
    <subcellularLocation>
        <location evidence="1">Membrane</location>
        <topology evidence="1">Multi-pass membrane protein</topology>
    </subcellularLocation>
</comment>
<dbReference type="InterPro" id="IPR011547">
    <property type="entry name" value="SLC26A/SulP_dom"/>
</dbReference>
<organism evidence="7 8">
    <name type="scientific">Chryseobacterium oryctis</name>
    <dbReference type="NCBI Taxonomy" id="2952618"/>
    <lineage>
        <taxon>Bacteria</taxon>
        <taxon>Pseudomonadati</taxon>
        <taxon>Bacteroidota</taxon>
        <taxon>Flavobacteriia</taxon>
        <taxon>Flavobacteriales</taxon>
        <taxon>Weeksellaceae</taxon>
        <taxon>Chryseobacterium group</taxon>
        <taxon>Chryseobacterium</taxon>
    </lineage>
</organism>
<feature type="transmembrane region" description="Helical" evidence="5">
    <location>
        <begin position="274"/>
        <end position="294"/>
    </location>
</feature>
<keyword evidence="4 5" id="KW-0472">Membrane</keyword>
<dbReference type="EMBL" id="JAPDHV010000005">
    <property type="protein sequence ID" value="MCW3162054.1"/>
    <property type="molecule type" value="Genomic_DNA"/>
</dbReference>
<feature type="transmembrane region" description="Helical" evidence="5">
    <location>
        <begin position="12"/>
        <end position="32"/>
    </location>
</feature>
<sequence length="638" mass="69974">MFKDYITFKHIKGDFFGGITAGIVALPLAMAFGEQSGLGAAAGLFGAIAIGFFASLFCSTQQQISGPTAPMTAVSVVVVSQIIQSFNGDIATAMPSILMVFFLAGVFQVLLGIIGVGKYIKYIPYPVISGFMNGIAIIILMGQIFPLMGYVADKDQELVEKNRIVAESNLIAKQFQSIKKDKTIGLDEVAVIEKNIAEIKKISKDEIVAEAEAVSKMQVKTPAGIIKNINRGLKNINWLEFTFVVSTVIVIYGFKYVLRWLPSRIKFFDGLKKIASSIPATLIALVIMSTIAIYGEFDLLKIQEIPIGFPTMHLEIFSGFSFDAIKPFLMAAVSLAMLGSIDSLLTSVIVDTKEKTQHNSSQELVSQGIGNSMAALFGGIPGSSATIRTLVNMNSGGVTRLSGIFASLLLLVILIFFAPIASKIPAGVLAGVLITVGIGIFDYRGLKAIKKMPIWDVVVMIVVMLLTVFVDLVIAVGVGLVISALIFMKKMGDINTKRSTVTPLDITQELPWEDEKEISEDISKKVFVKRLEGPLFFGYTNDLQQLYTHIPEEAEYIILRMDKVPYVDQSGLYTLEDIIIDLENKGKCVLVVGLQKQPDYLIRKIEIIPNLVAEHENFKTFDQCLIWLHDEISKCYEN</sequence>
<evidence type="ECO:0000256" key="4">
    <source>
        <dbReference type="ARBA" id="ARBA00023136"/>
    </source>
</evidence>
<dbReference type="SUPFAM" id="SSF52091">
    <property type="entry name" value="SpoIIaa-like"/>
    <property type="match status" value="1"/>
</dbReference>
<evidence type="ECO:0000259" key="6">
    <source>
        <dbReference type="PROSITE" id="PS50801"/>
    </source>
</evidence>
<feature type="transmembrane region" description="Helical" evidence="5">
    <location>
        <begin position="398"/>
        <end position="418"/>
    </location>
</feature>
<gene>
    <name evidence="7" type="ORF">OH806_12330</name>
</gene>
<evidence type="ECO:0000313" key="8">
    <source>
        <dbReference type="Proteomes" id="UP001163719"/>
    </source>
</evidence>
<feature type="transmembrane region" description="Helical" evidence="5">
    <location>
        <begin position="328"/>
        <end position="350"/>
    </location>
</feature>
<evidence type="ECO:0000313" key="7">
    <source>
        <dbReference type="EMBL" id="MCW3162054.1"/>
    </source>
</evidence>
<dbReference type="InterPro" id="IPR002645">
    <property type="entry name" value="STAS_dom"/>
</dbReference>
<dbReference type="Pfam" id="PF01740">
    <property type="entry name" value="STAS"/>
    <property type="match status" value="1"/>
</dbReference>
<protein>
    <submittedName>
        <fullName evidence="7">SulP family inorganic anion transporter</fullName>
    </submittedName>
</protein>
<evidence type="ECO:0000256" key="2">
    <source>
        <dbReference type="ARBA" id="ARBA00022692"/>
    </source>
</evidence>
<evidence type="ECO:0000256" key="5">
    <source>
        <dbReference type="SAM" id="Phobius"/>
    </source>
</evidence>
<comment type="caution">
    <text evidence="7">The sequence shown here is derived from an EMBL/GenBank/DDBJ whole genome shotgun (WGS) entry which is preliminary data.</text>
</comment>
<evidence type="ECO:0000256" key="3">
    <source>
        <dbReference type="ARBA" id="ARBA00022989"/>
    </source>
</evidence>
<dbReference type="PROSITE" id="PS50801">
    <property type="entry name" value="STAS"/>
    <property type="match status" value="1"/>
</dbReference>
<feature type="transmembrane region" description="Helical" evidence="5">
    <location>
        <begin position="123"/>
        <end position="145"/>
    </location>
</feature>
<keyword evidence="2 5" id="KW-0812">Transmembrane</keyword>
<dbReference type="Gene3D" id="3.30.750.24">
    <property type="entry name" value="STAS domain"/>
    <property type="match status" value="1"/>
</dbReference>
<dbReference type="InterPro" id="IPR001902">
    <property type="entry name" value="SLC26A/SulP_fam"/>
</dbReference>
<reference evidence="7" key="1">
    <citation type="submission" date="2022-10" db="EMBL/GenBank/DDBJ databases">
        <title>Chryseobacterium babae sp. nov. isolated from the gut of the beetle Oryctes rhinoceros, and Chryseobacterium kimseyorum sp. nov., isolated from a stick insect rearing cage.</title>
        <authorList>
            <person name="Shelomi M."/>
            <person name="Han C.-J."/>
            <person name="Chen W.-M."/>
            <person name="Chen H.-K."/>
            <person name="Liaw S.-J."/>
            <person name="Muhle E."/>
            <person name="Clermont D."/>
        </authorList>
    </citation>
    <scope>NUCLEOTIDE SEQUENCE</scope>
    <source>
        <strain evidence="7">WLa1L2M3</strain>
    </source>
</reference>
<dbReference type="CDD" id="cd07042">
    <property type="entry name" value="STAS_SulP_like_sulfate_transporter"/>
    <property type="match status" value="1"/>
</dbReference>